<dbReference type="Gene3D" id="3.40.630.30">
    <property type="match status" value="1"/>
</dbReference>
<keyword evidence="3" id="KW-1185">Reference proteome</keyword>
<dbReference type="AlphaFoldDB" id="A0ABD6DLY2"/>
<dbReference type="PANTHER" id="PTHR43072:SF60">
    <property type="entry name" value="L-2,4-DIAMINOBUTYRIC ACID ACETYLTRANSFERASE"/>
    <property type="match status" value="1"/>
</dbReference>
<gene>
    <name evidence="2" type="ORF">ACFSBL_11785</name>
</gene>
<dbReference type="Pfam" id="PF00583">
    <property type="entry name" value="Acetyltransf_1"/>
    <property type="match status" value="1"/>
</dbReference>
<dbReference type="InterPro" id="IPR000182">
    <property type="entry name" value="GNAT_dom"/>
</dbReference>
<name>A0ABD6DLY2_9EURY</name>
<dbReference type="EC" id="2.3.-.-" evidence="2"/>
<dbReference type="PANTHER" id="PTHR43072">
    <property type="entry name" value="N-ACETYLTRANSFERASE"/>
    <property type="match status" value="1"/>
</dbReference>
<dbReference type="Proteomes" id="UP001597034">
    <property type="component" value="Unassembled WGS sequence"/>
</dbReference>
<evidence type="ECO:0000313" key="2">
    <source>
        <dbReference type="EMBL" id="MFD1646362.1"/>
    </source>
</evidence>
<evidence type="ECO:0000313" key="3">
    <source>
        <dbReference type="Proteomes" id="UP001597034"/>
    </source>
</evidence>
<dbReference type="EMBL" id="JBHUDO010000002">
    <property type="protein sequence ID" value="MFD1646362.1"/>
    <property type="molecule type" value="Genomic_DNA"/>
</dbReference>
<reference evidence="2 3" key="1">
    <citation type="journal article" date="2019" name="Int. J. Syst. Evol. Microbiol.">
        <title>The Global Catalogue of Microorganisms (GCM) 10K type strain sequencing project: providing services to taxonomists for standard genome sequencing and annotation.</title>
        <authorList>
            <consortium name="The Broad Institute Genomics Platform"/>
            <consortium name="The Broad Institute Genome Sequencing Center for Infectious Disease"/>
            <person name="Wu L."/>
            <person name="Ma J."/>
        </authorList>
    </citation>
    <scope>NUCLEOTIDE SEQUENCE [LARGE SCALE GENOMIC DNA]</scope>
    <source>
        <strain evidence="2 3">CGMCC 1.10390</strain>
    </source>
</reference>
<dbReference type="CDD" id="cd04301">
    <property type="entry name" value="NAT_SF"/>
    <property type="match status" value="1"/>
</dbReference>
<dbReference type="InterPro" id="IPR016181">
    <property type="entry name" value="Acyl_CoA_acyltransferase"/>
</dbReference>
<feature type="domain" description="N-acetyltransferase" evidence="1">
    <location>
        <begin position="1"/>
        <end position="166"/>
    </location>
</feature>
<dbReference type="GO" id="GO:0016746">
    <property type="term" value="F:acyltransferase activity"/>
    <property type="evidence" value="ECO:0007669"/>
    <property type="project" value="UniProtKB-KW"/>
</dbReference>
<dbReference type="RefSeq" id="WP_256398117.1">
    <property type="nucleotide sequence ID" value="NZ_JANHJR010000001.1"/>
</dbReference>
<comment type="caution">
    <text evidence="2">The sequence shown here is derived from an EMBL/GenBank/DDBJ whole genome shotgun (WGS) entry which is preliminary data.</text>
</comment>
<proteinExistence type="predicted"/>
<keyword evidence="2" id="KW-0808">Transferase</keyword>
<dbReference type="PROSITE" id="PS51186">
    <property type="entry name" value="GNAT"/>
    <property type="match status" value="1"/>
</dbReference>
<evidence type="ECO:0000259" key="1">
    <source>
        <dbReference type="PROSITE" id="PS51186"/>
    </source>
</evidence>
<sequence length="166" mass="18655">MVRPYDSNTDAEALWEAKRAFELGLGSGTGGDDKRAKYEGKLTDDYRESWFTWVDRCVTDDERCVLVEPDDGEGPGDGLAGYVFVLPQRLAHVWDAAVLNELYVAPAHRGTDVADDLMDGAVAFARSMDLPLDRLVLDVDRENERAKAFYERHGFAHWGEMVAREL</sequence>
<keyword evidence="2" id="KW-0012">Acyltransferase</keyword>
<accession>A0ABD6DLY2</accession>
<organism evidence="2 3">
    <name type="scientific">Haloarchaeobius litoreus</name>
    <dbReference type="NCBI Taxonomy" id="755306"/>
    <lineage>
        <taxon>Archaea</taxon>
        <taxon>Methanobacteriati</taxon>
        <taxon>Methanobacteriota</taxon>
        <taxon>Stenosarchaea group</taxon>
        <taxon>Halobacteria</taxon>
        <taxon>Halobacteriales</taxon>
        <taxon>Halorubellaceae</taxon>
        <taxon>Haloarchaeobius</taxon>
    </lineage>
</organism>
<dbReference type="SUPFAM" id="SSF55729">
    <property type="entry name" value="Acyl-CoA N-acyltransferases (Nat)"/>
    <property type="match status" value="1"/>
</dbReference>
<protein>
    <submittedName>
        <fullName evidence="2">GNAT family N-acetyltransferase</fullName>
        <ecNumber evidence="2">2.3.-.-</ecNumber>
    </submittedName>
</protein>